<keyword evidence="6" id="KW-1185">Reference proteome</keyword>
<evidence type="ECO:0000313" key="6">
    <source>
        <dbReference type="Proteomes" id="UP000434850"/>
    </source>
</evidence>
<dbReference type="PROSITE" id="PS01124">
    <property type="entry name" value="HTH_ARAC_FAMILY_2"/>
    <property type="match status" value="1"/>
</dbReference>
<dbReference type="PANTHER" id="PTHR47893">
    <property type="entry name" value="REGULATORY PROTEIN PCHR"/>
    <property type="match status" value="1"/>
</dbReference>
<proteinExistence type="predicted"/>
<dbReference type="InterPro" id="IPR009057">
    <property type="entry name" value="Homeodomain-like_sf"/>
</dbReference>
<evidence type="ECO:0000256" key="3">
    <source>
        <dbReference type="ARBA" id="ARBA00023163"/>
    </source>
</evidence>
<gene>
    <name evidence="5" type="ORF">GO816_10530</name>
</gene>
<name>A0A6I4IDX1_9SPHI</name>
<keyword evidence="3" id="KW-0804">Transcription</keyword>
<evidence type="ECO:0000256" key="1">
    <source>
        <dbReference type="ARBA" id="ARBA00023015"/>
    </source>
</evidence>
<dbReference type="PROSITE" id="PS00041">
    <property type="entry name" value="HTH_ARAC_FAMILY_1"/>
    <property type="match status" value="1"/>
</dbReference>
<keyword evidence="2" id="KW-0238">DNA-binding</keyword>
<comment type="caution">
    <text evidence="5">The sequence shown here is derived from an EMBL/GenBank/DDBJ whole genome shotgun (WGS) entry which is preliminary data.</text>
</comment>
<organism evidence="5 6">
    <name type="scientific">Mucilaginibacter aquatilis</name>
    <dbReference type="NCBI Taxonomy" id="1517760"/>
    <lineage>
        <taxon>Bacteria</taxon>
        <taxon>Pseudomonadati</taxon>
        <taxon>Bacteroidota</taxon>
        <taxon>Sphingobacteriia</taxon>
        <taxon>Sphingobacteriales</taxon>
        <taxon>Sphingobacteriaceae</taxon>
        <taxon>Mucilaginibacter</taxon>
    </lineage>
</organism>
<evidence type="ECO:0000259" key="4">
    <source>
        <dbReference type="PROSITE" id="PS01124"/>
    </source>
</evidence>
<dbReference type="OrthoDB" id="799767at2"/>
<keyword evidence="1" id="KW-0805">Transcription regulation</keyword>
<dbReference type="InterPro" id="IPR053142">
    <property type="entry name" value="PchR_regulatory_protein"/>
</dbReference>
<dbReference type="InterPro" id="IPR018062">
    <property type="entry name" value="HTH_AraC-typ_CS"/>
</dbReference>
<dbReference type="SUPFAM" id="SSF46689">
    <property type="entry name" value="Homeodomain-like"/>
    <property type="match status" value="2"/>
</dbReference>
<dbReference type="InterPro" id="IPR018060">
    <property type="entry name" value="HTH_AraC"/>
</dbReference>
<dbReference type="Proteomes" id="UP000434850">
    <property type="component" value="Unassembled WGS sequence"/>
</dbReference>
<protein>
    <submittedName>
        <fullName evidence="5">Helix-turn-helix domain-containing protein</fullName>
    </submittedName>
</protein>
<evidence type="ECO:0000313" key="5">
    <source>
        <dbReference type="EMBL" id="MVN91559.1"/>
    </source>
</evidence>
<dbReference type="Pfam" id="PF12833">
    <property type="entry name" value="HTH_18"/>
    <property type="match status" value="1"/>
</dbReference>
<dbReference type="SMART" id="SM00342">
    <property type="entry name" value="HTH_ARAC"/>
    <property type="match status" value="1"/>
</dbReference>
<dbReference type="PANTHER" id="PTHR47893:SF1">
    <property type="entry name" value="REGULATORY PROTEIN PCHR"/>
    <property type="match status" value="1"/>
</dbReference>
<dbReference type="GO" id="GO:0003700">
    <property type="term" value="F:DNA-binding transcription factor activity"/>
    <property type="evidence" value="ECO:0007669"/>
    <property type="project" value="InterPro"/>
</dbReference>
<reference evidence="5 6" key="1">
    <citation type="submission" date="2019-12" db="EMBL/GenBank/DDBJ databases">
        <title>Mucilaginibacter sp. HME9299 genome sequencing and assembly.</title>
        <authorList>
            <person name="Kang H."/>
            <person name="Kim H."/>
            <person name="Joh K."/>
        </authorList>
    </citation>
    <scope>NUCLEOTIDE SEQUENCE [LARGE SCALE GENOMIC DNA]</scope>
    <source>
        <strain evidence="5 6">HME9299</strain>
    </source>
</reference>
<evidence type="ECO:0000256" key="2">
    <source>
        <dbReference type="ARBA" id="ARBA00023125"/>
    </source>
</evidence>
<dbReference type="Gene3D" id="1.10.10.60">
    <property type="entry name" value="Homeodomain-like"/>
    <property type="match status" value="2"/>
</dbReference>
<dbReference type="AlphaFoldDB" id="A0A6I4IDX1"/>
<feature type="domain" description="HTH araC/xylS-type" evidence="4">
    <location>
        <begin position="247"/>
        <end position="343"/>
    </location>
</feature>
<dbReference type="EMBL" id="WQLA01000003">
    <property type="protein sequence ID" value="MVN91559.1"/>
    <property type="molecule type" value="Genomic_DNA"/>
</dbReference>
<dbReference type="GO" id="GO:0043565">
    <property type="term" value="F:sequence-specific DNA binding"/>
    <property type="evidence" value="ECO:0007669"/>
    <property type="project" value="InterPro"/>
</dbReference>
<sequence length="343" mass="39515">MCIIAAKTYQRHTDYYQRHTDFMTISITSASQESFNLELKYPREFSGLHQLEERYSQKTAAWGNLTVNELWFDGACVFQSTIEANQHCRLKMQCDSPCWLMNFVLDGELNTMVQMDAALNTKANHFNCFYCSSLAVEAGIERKTHVFTVCLTRRFIKHLFWKSSVFTGDELANNGEKVFIAGNQLITTELKTIIGEITGAEQPTYIRRIYLEGKILELLSLQLKDSMFFTPDNTKSDVVHTDLSKLQTAKQLLEQNIRSPFTLTELAKQCGLNDFKLKKGFKEAFGFTVFGYLNELRMNRAKSMLQKGLPVNEVADYVGYKNAHHFTVAFKKRYQVLPRDVFE</sequence>
<accession>A0A6I4IDX1</accession>